<dbReference type="EMBL" id="CH476753">
    <property type="protein sequence ID" value="EIE92062.1"/>
    <property type="molecule type" value="Genomic_DNA"/>
</dbReference>
<protein>
    <submittedName>
        <fullName evidence="1">Uncharacterized protein</fullName>
    </submittedName>
</protein>
<name>I1CUD2_RHIO9</name>
<gene>
    <name evidence="1" type="ORF">RO3G_16773</name>
</gene>
<reference evidence="1 2" key="1">
    <citation type="journal article" date="2009" name="PLoS Genet.">
        <title>Genomic analysis of the basal lineage fungus Rhizopus oryzae reveals a whole-genome duplication.</title>
        <authorList>
            <person name="Ma L.-J."/>
            <person name="Ibrahim A.S."/>
            <person name="Skory C."/>
            <person name="Grabherr M.G."/>
            <person name="Burger G."/>
            <person name="Butler M."/>
            <person name="Elias M."/>
            <person name="Idnurm A."/>
            <person name="Lang B.F."/>
            <person name="Sone T."/>
            <person name="Abe A."/>
            <person name="Calvo S.E."/>
            <person name="Corrochano L.M."/>
            <person name="Engels R."/>
            <person name="Fu J."/>
            <person name="Hansberg W."/>
            <person name="Kim J.-M."/>
            <person name="Kodira C.D."/>
            <person name="Koehrsen M.J."/>
            <person name="Liu B."/>
            <person name="Miranda-Saavedra D."/>
            <person name="O'Leary S."/>
            <person name="Ortiz-Castellanos L."/>
            <person name="Poulter R."/>
            <person name="Rodriguez-Romero J."/>
            <person name="Ruiz-Herrera J."/>
            <person name="Shen Y.-Q."/>
            <person name="Zeng Q."/>
            <person name="Galagan J."/>
            <person name="Birren B.W."/>
            <person name="Cuomo C.A."/>
            <person name="Wickes B.L."/>
        </authorList>
    </citation>
    <scope>NUCLEOTIDE SEQUENCE [LARGE SCALE GENOMIC DNA]</scope>
    <source>
        <strain evidence="2">RA 99-880 / ATCC MYA-4621 / FGSC 9543 / NRRL 43880</strain>
    </source>
</reference>
<dbReference type="VEuPathDB" id="FungiDB:RO3G_16773"/>
<dbReference type="InParanoid" id="I1CUD2"/>
<dbReference type="OrthoDB" id="2285383at2759"/>
<dbReference type="GeneID" id="93623738"/>
<evidence type="ECO:0000313" key="2">
    <source>
        <dbReference type="Proteomes" id="UP000009138"/>
    </source>
</evidence>
<sequence>MNFFHGDGKRGIVDESGKEASTFVVDPSFRLRNLTNLQKYSASNK</sequence>
<dbReference type="Proteomes" id="UP000009138">
    <property type="component" value="Unassembled WGS sequence"/>
</dbReference>
<keyword evidence="2" id="KW-1185">Reference proteome</keyword>
<organism evidence="1 2">
    <name type="scientific">Rhizopus delemar (strain RA 99-880 / ATCC MYA-4621 / FGSC 9543 / NRRL 43880)</name>
    <name type="common">Mucormycosis agent</name>
    <name type="synonym">Rhizopus arrhizus var. delemar</name>
    <dbReference type="NCBI Taxonomy" id="246409"/>
    <lineage>
        <taxon>Eukaryota</taxon>
        <taxon>Fungi</taxon>
        <taxon>Fungi incertae sedis</taxon>
        <taxon>Mucoromycota</taxon>
        <taxon>Mucoromycotina</taxon>
        <taxon>Mucoromycetes</taxon>
        <taxon>Mucorales</taxon>
        <taxon>Mucorineae</taxon>
        <taxon>Rhizopodaceae</taxon>
        <taxon>Rhizopus</taxon>
    </lineage>
</organism>
<evidence type="ECO:0000313" key="1">
    <source>
        <dbReference type="EMBL" id="EIE92062.1"/>
    </source>
</evidence>
<proteinExistence type="predicted"/>
<accession>I1CUD2</accession>
<dbReference type="RefSeq" id="XP_067527458.1">
    <property type="nucleotide sequence ID" value="XM_067671357.1"/>
</dbReference>
<dbReference type="AlphaFoldDB" id="I1CUD2"/>